<dbReference type="PANTHER" id="PTHR47340">
    <property type="entry name" value="DUPLICATED HOMEODOMAIN-LIKE SUPERFAMILY PROTEIN"/>
    <property type="match status" value="1"/>
</dbReference>
<organism evidence="4 5">
    <name type="scientific">Lupinus angustifolius</name>
    <name type="common">Narrow-leaved blue lupine</name>
    <dbReference type="NCBI Taxonomy" id="3871"/>
    <lineage>
        <taxon>Eukaryota</taxon>
        <taxon>Viridiplantae</taxon>
        <taxon>Streptophyta</taxon>
        <taxon>Embryophyta</taxon>
        <taxon>Tracheophyta</taxon>
        <taxon>Spermatophyta</taxon>
        <taxon>Magnoliopsida</taxon>
        <taxon>eudicotyledons</taxon>
        <taxon>Gunneridae</taxon>
        <taxon>Pentapetalae</taxon>
        <taxon>rosids</taxon>
        <taxon>fabids</taxon>
        <taxon>Fabales</taxon>
        <taxon>Fabaceae</taxon>
        <taxon>Papilionoideae</taxon>
        <taxon>50 kb inversion clade</taxon>
        <taxon>genistoids sensu lato</taxon>
        <taxon>core genistoids</taxon>
        <taxon>Genisteae</taxon>
        <taxon>Lupinus</taxon>
    </lineage>
</organism>
<gene>
    <name evidence="4" type="ORF">TanjilG_04775</name>
</gene>
<feature type="compositionally biased region" description="Basic and acidic residues" evidence="2">
    <location>
        <begin position="699"/>
        <end position="723"/>
    </location>
</feature>
<evidence type="ECO:0000313" key="4">
    <source>
        <dbReference type="EMBL" id="OIW12611.1"/>
    </source>
</evidence>
<dbReference type="STRING" id="3871.A0A4P1RKG5"/>
<feature type="region of interest" description="Disordered" evidence="2">
    <location>
        <begin position="808"/>
        <end position="832"/>
    </location>
</feature>
<feature type="compositionally biased region" description="Basic and acidic residues" evidence="2">
    <location>
        <begin position="2285"/>
        <end position="2300"/>
    </location>
</feature>
<dbReference type="SMART" id="SM00717">
    <property type="entry name" value="SANT"/>
    <property type="match status" value="2"/>
</dbReference>
<feature type="region of interest" description="Disordered" evidence="2">
    <location>
        <begin position="191"/>
        <end position="215"/>
    </location>
</feature>
<feature type="compositionally biased region" description="Basic and acidic residues" evidence="2">
    <location>
        <begin position="65"/>
        <end position="74"/>
    </location>
</feature>
<dbReference type="InterPro" id="IPR009057">
    <property type="entry name" value="Homeodomain-like_sf"/>
</dbReference>
<sequence length="2300" mass="251018">MPPEPLLWDRKEFFKERKHERSESLGSVSRWRDFTHHRRTTGLGKQGSRHQFSEELGHGYAVSRSSDKMLEDNVRSSSVSRGDGRYVRNNRENRGPFGQRDWRGHSWEATNSSLNMSRRPPDVKNDQRSDCDIIYSSHPHSDFLNTRDQHNSKDQHDKMGDVNGCGTDPGCDKGKSLGSIDWKPLKWTRSGGLSSRGSGFRHCSRSRSMGGEDSYGVKIDLQPKNAPVNEDHLGEAAACVTSSPPSDDTTSRKKPRLKWGEGLAKYEKKIVDGPDLCENKDIHVSNMEPYNNPSPHDTVDKSLKITGFSGCASPATPAAFSSSPAGMDDKLFGKTESVDNDVSNLTVSAVPGFQNHLQKFSFNLEKLDIDSLNNMGASITELVQCDDPSSVDSGLMSSSAMNKLLIWKADISKVLEMTESEIDSLETELKSLKSECGDRCPCPAAALGSQRVCRNEKPREEHSGVSDKVLLPEPLKIISSDGPLVDERPLSTNLHSSHENGKDEDIDSPGTTTFKFVEPLPLTTVVSSCDTIRCSNFSGDLDVMQSAAVKSLGPCTTRKGASVSVCGHGNTSLETKDCMNAGTPGSSLCHNTGDSLYNIIVTSNKESANRSCGVLAKLLPKECCEIGNMGGSSSTSFPHNASIMENVFYGNGMSTLKKCLGKQGSRHQFSEELGHGYAVSRSSDKMLEDNVRSSSVSRGDGRYVRNNRENRGPFGQRDWRGHSWEATNSSLNMSRRPPDVKNDQRSDCDIIYSSHPHSDFLNTRDQHNSKDQHDKMGDVNGCGTDPGCDKGKSLGSIDWKPLKWTRSGGLSSRGSGFRHCSRSRSMGGEDSYGVKIDLQPKNAPVNEDHLGEAAACVTSSPPSDDTTSRKKPRLKWGEGLAKYEKKIVDGPDLCENKDIHVSNMEPYNNPSPHDTVDKSLKITGFSGCASPATPAAFSSSPGMDDKLFGKTESVDNDVSNLTVSAVPGFQNHLQKFSFNLEKLDIDSLNNMGASITELVQCDDPSSVDSGLMSSSAMNKLLIWKADISKVLEMTESEIDSLETELKSLKSECGDRCPCPAAALGSQRVCRNEKPREEHSGVSDKVLLPEPLKIISSDGPLVDERPLSTNLHSSHENGKDEDIDSPGTTTFKFVEPLPLTTVVSSCDTIRCSNFSGDLDVMQSAAVKSLGPCTTRKGASVSVCGHGNTSLETKDCMNAGTPGSSLCHNTGDSLYNIIVTSNKESANRSCGVLAKLLPKECCEIGNMGGSSSTSFPHNASIMEKFVEKKRFARFKERVITLKFKALHHLWKEDMQLLSIRKCRPKSHKRHELSVRYTCNGIQKNRLSIHSRFPYPGNHPSLVPTSKMINYTSKLLSKPQGEVQRNTLKMPALILDEKDKMFSKFISSNGLVEDPLAIEKERTMINPWTAEEREIFLEKYAVFGKDFRKIASFLDHKTTADCVEFYYKNHNSDCFEKLQKKDGSKLGKSFLAKTDMMASGRKWNHEVNAASLNILSAASVVADGISGNKRMHAGSLLLRGYGNVNASTDDDSITGRSGNCDILEDERETVAADVLAGICGSISYEASITSSADRVEGSKDKKFLKVKPSCEQPLMADVTQNDDETCSDESCGEMDPTEWTDEEKAGFLQAVSSFGKDFTKISWSVGTRSQEQCKVFFSKARKCLGLELMRSVPENMGSPMNDNVNDGGSDTDDECVVETGSAVGTDKSGTKTYEDFPSFVMNTHHDESPAVEARKLSTELNKSKEINGTEADHEDVNVVSDACASKTEHIVSSGGSDVVLSSSDKSGSVSGKEVMIMSDSTEARKDKADKGGGATTELISALEIVEPCKSNSVAEHRQVSDVFSGGLGNEPGRQTSPQCFDDRNNKHEVDTGVVAKLKRVRGSSTPVNASLSSVGNSCSVLSFDTENTHVSLGRPCISAFSFENHHATANSPLQNTAATNVKCEETAVQDRRSSTCDFQGSRNMRCHISISNGDHQLPIPGNHVEAGSIIQGYPLQVSINKDVSDMNSSSSACELPLLPQKIEHTDDQFKTRLQHLSDSEKIPRSGNVKLFGKILTNPSSTQNPNLISKASEENDTHHPKLSSKSSSLKFSGHHNADENLKILKFDRNDYLDLENVPVRSYGYWDGNRIQTGLSSLPDSAILLAKYPAAFGNYPSSSAKLEQQSLPVFARNNERHLNGASAFATRDINGSNAMIDYQMFRSRDGPKMQPFVVDVKHRQDLFSELQRRKGFEAISSLQHQGRGMTGMNSIGRPGILMGGSCSGISDPVAAIKMHYSNSDKYGGQSGSITRDHESWGGKGGDLGR</sequence>
<feature type="region of interest" description="Disordered" evidence="2">
    <location>
        <begin position="480"/>
        <end position="509"/>
    </location>
</feature>
<evidence type="ECO:0000313" key="5">
    <source>
        <dbReference type="Proteomes" id="UP000188354"/>
    </source>
</evidence>
<feature type="domain" description="SANT" evidence="3">
    <location>
        <begin position="1400"/>
        <end position="1448"/>
    </location>
</feature>
<feature type="compositionally biased region" description="Basic and acidic residues" evidence="2">
    <location>
        <begin position="139"/>
        <end position="160"/>
    </location>
</feature>
<dbReference type="PANTHER" id="PTHR47340:SF1">
    <property type="entry name" value="DUPLICATED HOMEODOMAIN-LIKE SUPERFAMILY PROTEIN"/>
    <property type="match status" value="1"/>
</dbReference>
<dbReference type="Gramene" id="OIW12611">
    <property type="protein sequence ID" value="OIW12611"/>
    <property type="gene ID" value="TanjilG_04775"/>
</dbReference>
<feature type="domain" description="SANT" evidence="3">
    <location>
        <begin position="1614"/>
        <end position="1662"/>
    </location>
</feature>
<name>A0A4P1RKG5_LUPAN</name>
<dbReference type="CDD" id="cd00167">
    <property type="entry name" value="SANT"/>
    <property type="match status" value="1"/>
</dbReference>
<feature type="compositionally biased region" description="Basic and acidic residues" evidence="2">
    <location>
        <begin position="119"/>
        <end position="131"/>
    </location>
</feature>
<feature type="compositionally biased region" description="Basic and acidic residues" evidence="2">
    <location>
        <begin position="756"/>
        <end position="777"/>
    </location>
</feature>
<feature type="compositionally biased region" description="Polar residues" evidence="2">
    <location>
        <begin position="2053"/>
        <end position="2065"/>
    </location>
</feature>
<dbReference type="Pfam" id="PF00249">
    <property type="entry name" value="Myb_DNA-binding"/>
    <property type="match status" value="2"/>
</dbReference>
<evidence type="ECO:0000256" key="1">
    <source>
        <dbReference type="SAM" id="Coils"/>
    </source>
</evidence>
<feature type="region of interest" description="Disordered" evidence="2">
    <location>
        <begin position="2053"/>
        <end position="2087"/>
    </location>
</feature>
<dbReference type="PROSITE" id="PS51293">
    <property type="entry name" value="SANT"/>
    <property type="match status" value="2"/>
</dbReference>
<reference evidence="4 5" key="1">
    <citation type="journal article" date="2017" name="Plant Biotechnol. J.">
        <title>A comprehensive draft genome sequence for lupin (Lupinus angustifolius), an emerging health food: insights into plant-microbe interactions and legume evolution.</title>
        <authorList>
            <person name="Hane J.K."/>
            <person name="Ming Y."/>
            <person name="Kamphuis L.G."/>
            <person name="Nelson M.N."/>
            <person name="Garg G."/>
            <person name="Atkins C.A."/>
            <person name="Bayer P.E."/>
            <person name="Bravo A."/>
            <person name="Bringans S."/>
            <person name="Cannon S."/>
            <person name="Edwards D."/>
            <person name="Foley R."/>
            <person name="Gao L.L."/>
            <person name="Harrison M.J."/>
            <person name="Huang W."/>
            <person name="Hurgobin B."/>
            <person name="Li S."/>
            <person name="Liu C.W."/>
            <person name="McGrath A."/>
            <person name="Morahan G."/>
            <person name="Murray J."/>
            <person name="Weller J."/>
            <person name="Jian J."/>
            <person name="Singh K.B."/>
        </authorList>
    </citation>
    <scope>NUCLEOTIDE SEQUENCE [LARGE SCALE GENOMIC DNA]</scope>
    <source>
        <strain evidence="5">cv. Tanjil</strain>
        <tissue evidence="4">Whole plant</tissue>
    </source>
</reference>
<dbReference type="Proteomes" id="UP000188354">
    <property type="component" value="Chromosome LG04"/>
</dbReference>
<feature type="region of interest" description="Disordered" evidence="2">
    <location>
        <begin position="680"/>
        <end position="787"/>
    </location>
</feature>
<dbReference type="SUPFAM" id="SSF46689">
    <property type="entry name" value="Homeodomain-like"/>
    <property type="match status" value="2"/>
</dbReference>
<evidence type="ECO:0000259" key="3">
    <source>
        <dbReference type="PROSITE" id="PS51293"/>
    </source>
</evidence>
<feature type="region of interest" description="Disordered" evidence="2">
    <location>
        <begin position="35"/>
        <end position="170"/>
    </location>
</feature>
<dbReference type="Gene3D" id="1.10.10.60">
    <property type="entry name" value="Homeodomain-like"/>
    <property type="match status" value="1"/>
</dbReference>
<feature type="coiled-coil region" evidence="1">
    <location>
        <begin position="408"/>
        <end position="435"/>
    </location>
</feature>
<evidence type="ECO:0000256" key="2">
    <source>
        <dbReference type="SAM" id="MobiDB-lite"/>
    </source>
</evidence>
<keyword evidence="1" id="KW-0175">Coiled coil</keyword>
<protein>
    <recommendedName>
        <fullName evidence="3">SANT domain-containing protein</fullName>
    </recommendedName>
</protein>
<proteinExistence type="predicted"/>
<dbReference type="EMBL" id="CM007364">
    <property type="protein sequence ID" value="OIW12611.1"/>
    <property type="molecule type" value="Genomic_DNA"/>
</dbReference>
<dbReference type="InterPro" id="IPR001005">
    <property type="entry name" value="SANT/Myb"/>
</dbReference>
<feature type="region of interest" description="Disordered" evidence="2">
    <location>
        <begin position="2276"/>
        <end position="2300"/>
    </location>
</feature>
<feature type="compositionally biased region" description="Basic and acidic residues" evidence="2">
    <location>
        <begin position="736"/>
        <end position="748"/>
    </location>
</feature>
<accession>A0A4P1RKG5</accession>
<feature type="region of interest" description="Disordered" evidence="2">
    <location>
        <begin position="1842"/>
        <end position="1862"/>
    </location>
</feature>
<keyword evidence="5" id="KW-1185">Reference proteome</keyword>
<feature type="compositionally biased region" description="Basic and acidic residues" evidence="2">
    <location>
        <begin position="682"/>
        <end position="691"/>
    </location>
</feature>
<dbReference type="InterPro" id="IPR017884">
    <property type="entry name" value="SANT_dom"/>
</dbReference>
<feature type="region of interest" description="Disordered" evidence="2">
    <location>
        <begin position="1096"/>
        <end position="1125"/>
    </location>
</feature>
<feature type="compositionally biased region" description="Basic and acidic residues" evidence="2">
    <location>
        <begin position="82"/>
        <end position="106"/>
    </location>
</feature>
<feature type="coiled-coil region" evidence="1">
    <location>
        <begin position="1024"/>
        <end position="1051"/>
    </location>
</feature>
<dbReference type="Gene3D" id="1.20.58.1880">
    <property type="match status" value="1"/>
</dbReference>